<gene>
    <name evidence="1" type="ORF">C5F46_00330</name>
</gene>
<dbReference type="AlphaFoldDB" id="A0A2T4JMU5"/>
<accession>A0A2T4JMU5</accession>
<evidence type="ECO:0000313" key="2">
    <source>
        <dbReference type="Proteomes" id="UP000241899"/>
    </source>
</evidence>
<name>A0A2T4JMU5_9RHOB</name>
<evidence type="ECO:0000313" key="1">
    <source>
        <dbReference type="EMBL" id="PTE19239.1"/>
    </source>
</evidence>
<dbReference type="EMBL" id="PZKF01000001">
    <property type="protein sequence ID" value="PTE19239.1"/>
    <property type="molecule type" value="Genomic_DNA"/>
</dbReference>
<dbReference type="Proteomes" id="UP000241899">
    <property type="component" value="Unassembled WGS sequence"/>
</dbReference>
<dbReference type="SUPFAM" id="SSF48576">
    <property type="entry name" value="Terpenoid synthases"/>
    <property type="match status" value="1"/>
</dbReference>
<dbReference type="RefSeq" id="WP_107323370.1">
    <property type="nucleotide sequence ID" value="NZ_NHSP01000027.1"/>
</dbReference>
<sequence>MQSLADAVATGDPDRFAATMAAPPAARARLWPLYALNLELARAPWASTQPMLAEMRLQWWIDALAPPVANTPPANTPEVLRAVADLMAETGLPVALLTGIAEARRRDCWDEPFADDAALWAYLEATSGNLMWAAARVLGAPEAAAPVVRDHAAAAGLANWLLALPELVRRGRAVMPEVAALRALAQTGLARHARAAAARPAVPKVAAPALYTGWQARAILAQAAADPGLVAAGGLGQSEFARRAGLVRLALTGRW</sequence>
<organism evidence="1 2">
    <name type="scientific">Phaeovulum veldkampii DSM 11550</name>
    <dbReference type="NCBI Taxonomy" id="1185920"/>
    <lineage>
        <taxon>Bacteria</taxon>
        <taxon>Pseudomonadati</taxon>
        <taxon>Pseudomonadota</taxon>
        <taxon>Alphaproteobacteria</taxon>
        <taxon>Rhodobacterales</taxon>
        <taxon>Paracoccaceae</taxon>
        <taxon>Phaeovulum</taxon>
    </lineage>
</organism>
<dbReference type="InterPro" id="IPR008949">
    <property type="entry name" value="Isoprenoid_synthase_dom_sf"/>
</dbReference>
<protein>
    <submittedName>
        <fullName evidence="1">Phytoene synthase</fullName>
    </submittedName>
</protein>
<comment type="caution">
    <text evidence="1">The sequence shown here is derived from an EMBL/GenBank/DDBJ whole genome shotgun (WGS) entry which is preliminary data.</text>
</comment>
<dbReference type="Gene3D" id="1.10.600.10">
    <property type="entry name" value="Farnesyl Diphosphate Synthase"/>
    <property type="match status" value="1"/>
</dbReference>
<dbReference type="OrthoDB" id="9814909at2"/>
<dbReference type="Pfam" id="PF00494">
    <property type="entry name" value="SQS_PSY"/>
    <property type="match status" value="1"/>
</dbReference>
<dbReference type="InterPro" id="IPR002060">
    <property type="entry name" value="Squ/phyt_synthse"/>
</dbReference>
<proteinExistence type="predicted"/>
<reference evidence="1 2" key="1">
    <citation type="submission" date="2018-03" db="EMBL/GenBank/DDBJ databases">
        <title>Rhodobacter veldkampii.</title>
        <authorList>
            <person name="Meyer T.E."/>
            <person name="Miller S."/>
            <person name="Lodha T."/>
            <person name="Gandham S."/>
            <person name="Chintalapati S."/>
            <person name="Chintalapati V.R."/>
        </authorList>
    </citation>
    <scope>NUCLEOTIDE SEQUENCE [LARGE SCALE GENOMIC DNA]</scope>
    <source>
        <strain evidence="1 2">DSM 11550</strain>
    </source>
</reference>
<keyword evidence="2" id="KW-1185">Reference proteome</keyword>